<dbReference type="Pfam" id="PF04410">
    <property type="entry name" value="Gar1"/>
    <property type="match status" value="1"/>
</dbReference>
<evidence type="ECO:0000313" key="10">
    <source>
        <dbReference type="EMBL" id="EDO39549.1"/>
    </source>
</evidence>
<sequence>MSFRGRGRGGGGGRGGFRGGRGGFRGRGGGGNFQQGPPETVIELGSFNHPCEGDLVCKCTNEKIPYFNAPVYLENKEQIGKVDDIFGPMQDFFFSVKVSDNMNASSFKKGQKFFIDPYKLLPLARFLPKPPGKGGGGRGGGGRGGGGRGGRGGGGFGRGRGGRGGGFSRGGGGFGGRGGGGMLHL</sequence>
<dbReference type="InterPro" id="IPR009000">
    <property type="entry name" value="Transl_B-barrel_sf"/>
</dbReference>
<evidence type="ECO:0000256" key="1">
    <source>
        <dbReference type="ARBA" id="ARBA00004604"/>
    </source>
</evidence>
<keyword evidence="3 8" id="KW-0698">rRNA processing</keyword>
<dbReference type="Gene3D" id="2.40.10.230">
    <property type="entry name" value="Probable tRNA pseudouridine synthase domain"/>
    <property type="match status" value="1"/>
</dbReference>
<feature type="region of interest" description="Disordered" evidence="9">
    <location>
        <begin position="126"/>
        <end position="185"/>
    </location>
</feature>
<feature type="compositionally biased region" description="Gly residues" evidence="9">
    <location>
        <begin position="132"/>
        <end position="185"/>
    </location>
</feature>
<evidence type="ECO:0000256" key="9">
    <source>
        <dbReference type="SAM" id="MobiDB-lite"/>
    </source>
</evidence>
<keyword evidence="6 8" id="KW-0687">Ribonucleoprotein</keyword>
<evidence type="ECO:0000256" key="5">
    <source>
        <dbReference type="ARBA" id="ARBA00023242"/>
    </source>
</evidence>
<dbReference type="InParanoid" id="A7S9Q5"/>
<dbReference type="EMBL" id="DS469605">
    <property type="protein sequence ID" value="EDO39549.1"/>
    <property type="molecule type" value="Genomic_DNA"/>
</dbReference>
<dbReference type="PANTHER" id="PTHR23237:SF6">
    <property type="entry name" value="H_ACA RIBONUCLEOPROTEIN COMPLEX SUBUNIT 1"/>
    <property type="match status" value="1"/>
</dbReference>
<dbReference type="InterPro" id="IPR038664">
    <property type="entry name" value="Gar1/Naf1_Cbf5-bd_sf"/>
</dbReference>
<dbReference type="PhylomeDB" id="A7S9Q5"/>
<evidence type="ECO:0000256" key="8">
    <source>
        <dbReference type="RuleBase" id="RU364004"/>
    </source>
</evidence>
<dbReference type="GO" id="GO:0000454">
    <property type="term" value="P:snoRNA guided rRNA pseudouridine synthesis"/>
    <property type="evidence" value="ECO:0000318"/>
    <property type="project" value="GO_Central"/>
</dbReference>
<keyword evidence="5 8" id="KW-0539">Nucleus</keyword>
<gene>
    <name evidence="10" type="ORF">NEMVEDRAFT_v1g110216</name>
</gene>
<feature type="region of interest" description="Disordered" evidence="9">
    <location>
        <begin position="1"/>
        <end position="39"/>
    </location>
</feature>
<dbReference type="SUPFAM" id="SSF50447">
    <property type="entry name" value="Translation proteins"/>
    <property type="match status" value="1"/>
</dbReference>
<comment type="similarity">
    <text evidence="7 8">Belongs to the GAR1 family.</text>
</comment>
<comment type="subcellular location">
    <subcellularLocation>
        <location evidence="1 8">Nucleus</location>
        <location evidence="1 8">Nucleolus</location>
    </subcellularLocation>
</comment>
<comment type="function">
    <text evidence="8">Required for ribosome biogenesis. Part of a complex which catalyzes pseudouridylation of rRNA. This involves the isomerization of uridine such that the ribose is subsequently attached to C5, instead of the normal N1. Pseudouridine ("psi") residues may serve to stabilize the conformation of rRNAs.</text>
</comment>
<evidence type="ECO:0000256" key="3">
    <source>
        <dbReference type="ARBA" id="ARBA00022552"/>
    </source>
</evidence>
<accession>A7S9Q5</accession>
<evidence type="ECO:0000313" key="11">
    <source>
        <dbReference type="Proteomes" id="UP000001593"/>
    </source>
</evidence>
<reference evidence="10 11" key="1">
    <citation type="journal article" date="2007" name="Science">
        <title>Sea anemone genome reveals ancestral eumetazoan gene repertoire and genomic organization.</title>
        <authorList>
            <person name="Putnam N.H."/>
            <person name="Srivastava M."/>
            <person name="Hellsten U."/>
            <person name="Dirks B."/>
            <person name="Chapman J."/>
            <person name="Salamov A."/>
            <person name="Terry A."/>
            <person name="Shapiro H."/>
            <person name="Lindquist E."/>
            <person name="Kapitonov V.V."/>
            <person name="Jurka J."/>
            <person name="Genikhovich G."/>
            <person name="Grigoriev I.V."/>
            <person name="Lucas S.M."/>
            <person name="Steele R.E."/>
            <person name="Finnerty J.R."/>
            <person name="Technau U."/>
            <person name="Martindale M.Q."/>
            <person name="Rokhsar D.S."/>
        </authorList>
    </citation>
    <scope>NUCLEOTIDE SEQUENCE [LARGE SCALE GENOMIC DNA]</scope>
    <source>
        <strain evidence="11">CH2 X CH6</strain>
    </source>
</reference>
<dbReference type="eggNOG" id="KOG3262">
    <property type="taxonomic scope" value="Eukaryota"/>
</dbReference>
<comment type="subunit">
    <text evidence="8">Component of the small nucleolar ribonucleoprotein particles containing H/ACA-type snoRNAs (H/ACA snoRNPs).</text>
</comment>
<evidence type="ECO:0000256" key="4">
    <source>
        <dbReference type="ARBA" id="ARBA00022884"/>
    </source>
</evidence>
<evidence type="ECO:0000256" key="6">
    <source>
        <dbReference type="ARBA" id="ARBA00023274"/>
    </source>
</evidence>
<protein>
    <recommendedName>
        <fullName evidence="8">H/ACA ribonucleoprotein complex subunit</fullName>
    </recommendedName>
</protein>
<dbReference type="PANTHER" id="PTHR23237">
    <property type="entry name" value="NUCLEOLAR PROTEIN FAMILY A MEMBER 1 SNORNP PROTEIN GAR1"/>
    <property type="match status" value="1"/>
</dbReference>
<dbReference type="Proteomes" id="UP000001593">
    <property type="component" value="Unassembled WGS sequence"/>
</dbReference>
<keyword evidence="2 8" id="KW-0690">Ribosome biogenesis</keyword>
<dbReference type="GO" id="GO:0031429">
    <property type="term" value="C:box H/ACA snoRNP complex"/>
    <property type="evidence" value="ECO:0000318"/>
    <property type="project" value="GO_Central"/>
</dbReference>
<evidence type="ECO:0000256" key="2">
    <source>
        <dbReference type="ARBA" id="ARBA00022517"/>
    </source>
</evidence>
<name>A7S9Q5_NEMVE</name>
<dbReference type="OMA" id="KPQDGIV"/>
<dbReference type="STRING" id="45351.A7S9Q5"/>
<keyword evidence="11" id="KW-1185">Reference proteome</keyword>
<dbReference type="InterPro" id="IPR007504">
    <property type="entry name" value="H/ACA_rnp_Gar1/Naf1"/>
</dbReference>
<dbReference type="FunFam" id="2.40.10.230:FF:000001">
    <property type="entry name" value="H/ACA ribonucleoprotein complex subunit"/>
    <property type="match status" value="1"/>
</dbReference>
<organism evidence="10 11">
    <name type="scientific">Nematostella vectensis</name>
    <name type="common">Starlet sea anemone</name>
    <dbReference type="NCBI Taxonomy" id="45351"/>
    <lineage>
        <taxon>Eukaryota</taxon>
        <taxon>Metazoa</taxon>
        <taxon>Cnidaria</taxon>
        <taxon>Anthozoa</taxon>
        <taxon>Hexacorallia</taxon>
        <taxon>Actiniaria</taxon>
        <taxon>Edwardsiidae</taxon>
        <taxon>Nematostella</taxon>
    </lineage>
</organism>
<keyword evidence="4 8" id="KW-0694">RNA-binding</keyword>
<dbReference type="HOGENOM" id="CLU_080002_0_1_1"/>
<dbReference type="AlphaFoldDB" id="A7S9Q5"/>
<dbReference type="GO" id="GO:0034513">
    <property type="term" value="F:box H/ACA snoRNA binding"/>
    <property type="evidence" value="ECO:0000318"/>
    <property type="project" value="GO_Central"/>
</dbReference>
<evidence type="ECO:0000256" key="7">
    <source>
        <dbReference type="ARBA" id="ARBA00038293"/>
    </source>
</evidence>
<proteinExistence type="inferred from homology"/>
<feature type="compositionally biased region" description="Gly residues" evidence="9">
    <location>
        <begin position="8"/>
        <end position="33"/>
    </location>
</feature>